<keyword evidence="2" id="KW-0201">Cytochrome c-type biogenesis</keyword>
<proteinExistence type="predicted"/>
<evidence type="ECO:0000256" key="4">
    <source>
        <dbReference type="ARBA" id="ARBA00023284"/>
    </source>
</evidence>
<dbReference type="InterPro" id="IPR013766">
    <property type="entry name" value="Thioredoxin_domain"/>
</dbReference>
<organism evidence="6 7">
    <name type="scientific">Parasediminibacterium paludis</name>
    <dbReference type="NCBI Taxonomy" id="908966"/>
    <lineage>
        <taxon>Bacteria</taxon>
        <taxon>Pseudomonadati</taxon>
        <taxon>Bacteroidota</taxon>
        <taxon>Chitinophagia</taxon>
        <taxon>Chitinophagales</taxon>
        <taxon>Chitinophagaceae</taxon>
        <taxon>Parasediminibacterium</taxon>
    </lineage>
</organism>
<evidence type="ECO:0000256" key="3">
    <source>
        <dbReference type="ARBA" id="ARBA00023157"/>
    </source>
</evidence>
<dbReference type="Proteomes" id="UP001595906">
    <property type="component" value="Unassembled WGS sequence"/>
</dbReference>
<dbReference type="CDD" id="cd02966">
    <property type="entry name" value="TlpA_like_family"/>
    <property type="match status" value="1"/>
</dbReference>
<dbReference type="PROSITE" id="PS51352">
    <property type="entry name" value="THIOREDOXIN_2"/>
    <property type="match status" value="1"/>
</dbReference>
<dbReference type="InterPro" id="IPR025380">
    <property type="entry name" value="DUF4369"/>
</dbReference>
<feature type="domain" description="Thioredoxin" evidence="5">
    <location>
        <begin position="218"/>
        <end position="356"/>
    </location>
</feature>
<keyword evidence="3" id="KW-1015">Disulfide bond</keyword>
<gene>
    <name evidence="6" type="ORF">ACFOW1_01415</name>
</gene>
<evidence type="ECO:0000313" key="7">
    <source>
        <dbReference type="Proteomes" id="UP001595906"/>
    </source>
</evidence>
<dbReference type="Pfam" id="PF14289">
    <property type="entry name" value="DUF4369"/>
    <property type="match status" value="1"/>
</dbReference>
<evidence type="ECO:0000259" key="5">
    <source>
        <dbReference type="PROSITE" id="PS51352"/>
    </source>
</evidence>
<keyword evidence="7" id="KW-1185">Reference proteome</keyword>
<evidence type="ECO:0000256" key="1">
    <source>
        <dbReference type="ARBA" id="ARBA00004196"/>
    </source>
</evidence>
<dbReference type="InterPro" id="IPR050553">
    <property type="entry name" value="Thioredoxin_ResA/DsbE_sf"/>
</dbReference>
<protein>
    <submittedName>
        <fullName evidence="6">Redoxin domain-containing protein</fullName>
    </submittedName>
</protein>
<dbReference type="PANTHER" id="PTHR42852">
    <property type="entry name" value="THIOL:DISULFIDE INTERCHANGE PROTEIN DSBE"/>
    <property type="match status" value="1"/>
</dbReference>
<dbReference type="Pfam" id="PF00578">
    <property type="entry name" value="AhpC-TSA"/>
    <property type="match status" value="1"/>
</dbReference>
<comment type="subcellular location">
    <subcellularLocation>
        <location evidence="1">Cell envelope</location>
    </subcellularLocation>
</comment>
<dbReference type="RefSeq" id="WP_379011751.1">
    <property type="nucleotide sequence ID" value="NZ_JBHSDC010000002.1"/>
</dbReference>
<comment type="caution">
    <text evidence="6">The sequence shown here is derived from an EMBL/GenBank/DDBJ whole genome shotgun (WGS) entry which is preliminary data.</text>
</comment>
<evidence type="ECO:0000256" key="2">
    <source>
        <dbReference type="ARBA" id="ARBA00022748"/>
    </source>
</evidence>
<dbReference type="PANTHER" id="PTHR42852:SF6">
    <property type="entry name" value="THIOL:DISULFIDE INTERCHANGE PROTEIN DSBE"/>
    <property type="match status" value="1"/>
</dbReference>
<dbReference type="SUPFAM" id="SSF52833">
    <property type="entry name" value="Thioredoxin-like"/>
    <property type="match status" value="1"/>
</dbReference>
<dbReference type="EMBL" id="JBHSDC010000002">
    <property type="protein sequence ID" value="MFC4230530.1"/>
    <property type="molecule type" value="Genomic_DNA"/>
</dbReference>
<reference evidence="7" key="1">
    <citation type="journal article" date="2019" name="Int. J. Syst. Evol. Microbiol.">
        <title>The Global Catalogue of Microorganisms (GCM) 10K type strain sequencing project: providing services to taxonomists for standard genome sequencing and annotation.</title>
        <authorList>
            <consortium name="The Broad Institute Genomics Platform"/>
            <consortium name="The Broad Institute Genome Sequencing Center for Infectious Disease"/>
            <person name="Wu L."/>
            <person name="Ma J."/>
        </authorList>
    </citation>
    <scope>NUCLEOTIDE SEQUENCE [LARGE SCALE GENOMIC DNA]</scope>
    <source>
        <strain evidence="7">CECT 8010</strain>
    </source>
</reference>
<sequence length="356" mass="39288">MKKLLFALLLPATVIAQKNYAIKGNIKGLKDSTLVFLQTNQGNTLSQDYAKNGSFTLAGKLDGADLYQLSFIGYKEGVELFMDNDNIVVNGDATNLKAAAVTGSQLHSDYISFVKGFTPLSEKLGKLAGTINAEKEGKKRDSLINVFNSTRTKLMVYTDTYLKTKPGSAVSSFVLFQLNKLYGDANALEERYNSLLPSAKNIVYAKELERIISTAKIGAIGSMAVDFTQADTANKPVSLSQFKGKYVLVDFWASWCRPCRMENPNVVAAYQTYKDKNFTVLSVSLDQAKDNWLKAIAADKLTWTHVSDLQYWSNAVAKLYGIQSIPANMLIGPDGKIIGKDLRGEELQQKLKELLK</sequence>
<keyword evidence="4" id="KW-0676">Redox-active center</keyword>
<dbReference type="Gene3D" id="3.40.30.10">
    <property type="entry name" value="Glutaredoxin"/>
    <property type="match status" value="1"/>
</dbReference>
<name>A0ABV8PUV4_9BACT</name>
<dbReference type="InterPro" id="IPR000866">
    <property type="entry name" value="AhpC/TSA"/>
</dbReference>
<evidence type="ECO:0000313" key="6">
    <source>
        <dbReference type="EMBL" id="MFC4230530.1"/>
    </source>
</evidence>
<dbReference type="InterPro" id="IPR036249">
    <property type="entry name" value="Thioredoxin-like_sf"/>
</dbReference>
<accession>A0ABV8PUV4</accession>